<dbReference type="GO" id="GO:0003676">
    <property type="term" value="F:nucleic acid binding"/>
    <property type="evidence" value="ECO:0007669"/>
    <property type="project" value="InterPro"/>
</dbReference>
<dbReference type="GO" id="GO:0004519">
    <property type="term" value="F:endonuclease activity"/>
    <property type="evidence" value="ECO:0007669"/>
    <property type="project" value="UniProtKB-KW"/>
</dbReference>
<dbReference type="OrthoDB" id="9802516at2"/>
<keyword evidence="3" id="KW-0378">Hydrolase</keyword>
<dbReference type="RefSeq" id="WP_084059839.1">
    <property type="nucleotide sequence ID" value="NZ_FWXO01000001.1"/>
</dbReference>
<proteinExistence type="inferred from homology"/>
<dbReference type="InterPro" id="IPR011335">
    <property type="entry name" value="Restrct_endonuc-II-like"/>
</dbReference>
<dbReference type="Gene3D" id="3.40.1350.10">
    <property type="match status" value="1"/>
</dbReference>
<name>A0A1W1YIF5_9FLAO</name>
<evidence type="ECO:0000256" key="2">
    <source>
        <dbReference type="HAMAP-Rule" id="MF_00048"/>
    </source>
</evidence>
<evidence type="ECO:0000256" key="1">
    <source>
        <dbReference type="ARBA" id="ARBA00006738"/>
    </source>
</evidence>
<dbReference type="Pfam" id="PF02021">
    <property type="entry name" value="UPF0102"/>
    <property type="match status" value="1"/>
</dbReference>
<dbReference type="HAMAP" id="MF_00048">
    <property type="entry name" value="UPF0102"/>
    <property type="match status" value="1"/>
</dbReference>
<evidence type="ECO:0000313" key="4">
    <source>
        <dbReference type="Proteomes" id="UP000192360"/>
    </source>
</evidence>
<gene>
    <name evidence="3" type="ORF">SAMN05660703_0531</name>
</gene>
<dbReference type="InterPro" id="IPR003509">
    <property type="entry name" value="UPF0102_YraN-like"/>
</dbReference>
<dbReference type="AlphaFoldDB" id="A0A1W1YIF5"/>
<dbReference type="PANTHER" id="PTHR34039:SF1">
    <property type="entry name" value="UPF0102 PROTEIN YRAN"/>
    <property type="match status" value="1"/>
</dbReference>
<dbReference type="SUPFAM" id="SSF52980">
    <property type="entry name" value="Restriction endonuclease-like"/>
    <property type="match status" value="1"/>
</dbReference>
<dbReference type="PANTHER" id="PTHR34039">
    <property type="entry name" value="UPF0102 PROTEIN YRAN"/>
    <property type="match status" value="1"/>
</dbReference>
<dbReference type="EMBL" id="FWXO01000001">
    <property type="protein sequence ID" value="SMC35957.1"/>
    <property type="molecule type" value="Genomic_DNA"/>
</dbReference>
<organism evidence="3 4">
    <name type="scientific">Cellulophaga tyrosinoxydans</name>
    <dbReference type="NCBI Taxonomy" id="504486"/>
    <lineage>
        <taxon>Bacteria</taxon>
        <taxon>Pseudomonadati</taxon>
        <taxon>Bacteroidota</taxon>
        <taxon>Flavobacteriia</taxon>
        <taxon>Flavobacteriales</taxon>
        <taxon>Flavobacteriaceae</taxon>
        <taxon>Cellulophaga</taxon>
    </lineage>
</organism>
<dbReference type="CDD" id="cd20736">
    <property type="entry name" value="PoNe_Nuclease"/>
    <property type="match status" value="1"/>
</dbReference>
<evidence type="ECO:0000313" key="3">
    <source>
        <dbReference type="EMBL" id="SMC35957.1"/>
    </source>
</evidence>
<comment type="similarity">
    <text evidence="1 2">Belongs to the UPF0102 family.</text>
</comment>
<keyword evidence="4" id="KW-1185">Reference proteome</keyword>
<accession>A0A1W1YIF5</accession>
<dbReference type="Proteomes" id="UP000192360">
    <property type="component" value="Unassembled WGS sequence"/>
</dbReference>
<keyword evidence="3" id="KW-0255">Endonuclease</keyword>
<keyword evidence="3" id="KW-0540">Nuclease</keyword>
<reference evidence="4" key="1">
    <citation type="submission" date="2017-04" db="EMBL/GenBank/DDBJ databases">
        <authorList>
            <person name="Varghese N."/>
            <person name="Submissions S."/>
        </authorList>
    </citation>
    <scope>NUCLEOTIDE SEQUENCE [LARGE SCALE GENOMIC DNA]</scope>
    <source>
        <strain evidence="4">DSM 21164</strain>
    </source>
</reference>
<dbReference type="InterPro" id="IPR011856">
    <property type="entry name" value="tRNA_endonuc-like_dom_sf"/>
</dbReference>
<dbReference type="STRING" id="504486.SAMN05660703_0531"/>
<sequence length="119" mass="13885">MADHNDLGSIGEQFAVDYLLKKGYKIRYRNYRYLKAEIDIIAQKNNKVIVLEVKTRSTDFIGELSDMIPPKKIKLLVMAANHYIVDNDLDFEVQFDIVLVHKEKGALKLNHIENAFYHF</sequence>
<protein>
    <recommendedName>
        <fullName evidence="2">UPF0102 protein SAMN05660703_0531</fullName>
    </recommendedName>
</protein>